<evidence type="ECO:0000256" key="3">
    <source>
        <dbReference type="ARBA" id="ARBA00022475"/>
    </source>
</evidence>
<dbReference type="Proteomes" id="UP000078250">
    <property type="component" value="Unassembled WGS sequence"/>
</dbReference>
<evidence type="ECO:0000256" key="6">
    <source>
        <dbReference type="ARBA" id="ARBA00023136"/>
    </source>
</evidence>
<gene>
    <name evidence="8" type="ORF">M997_3226</name>
</gene>
<evidence type="ECO:0000313" key="8">
    <source>
        <dbReference type="EMBL" id="OAT45193.1"/>
    </source>
</evidence>
<comment type="subcellular location">
    <subcellularLocation>
        <location evidence="1">Cell membrane</location>
    </subcellularLocation>
</comment>
<dbReference type="NCBIfam" id="NF008419">
    <property type="entry name" value="PRK11246.1"/>
    <property type="match status" value="1"/>
</dbReference>
<keyword evidence="4" id="KW-0812">Transmembrane</keyword>
<protein>
    <submittedName>
        <fullName evidence="8">Lipoate-protein ligase A</fullName>
    </submittedName>
</protein>
<evidence type="ECO:0000256" key="2">
    <source>
        <dbReference type="ARBA" id="ARBA00005362"/>
    </source>
</evidence>
<dbReference type="GO" id="GO:0005886">
    <property type="term" value="C:plasma membrane"/>
    <property type="evidence" value="ECO:0007669"/>
    <property type="project" value="UniProtKB-SubCell"/>
</dbReference>
<organism evidence="8 9">
    <name type="scientific">Proteus hauseri ATCC 700826</name>
    <dbReference type="NCBI Taxonomy" id="1354271"/>
    <lineage>
        <taxon>Bacteria</taxon>
        <taxon>Pseudomonadati</taxon>
        <taxon>Pseudomonadota</taxon>
        <taxon>Gammaproteobacteria</taxon>
        <taxon>Enterobacterales</taxon>
        <taxon>Morganellaceae</taxon>
        <taxon>Proteus</taxon>
    </lineage>
</organism>
<reference evidence="8 9" key="1">
    <citation type="submission" date="2016-04" db="EMBL/GenBank/DDBJ databases">
        <title>ATOL: Assembling a taxonomically balanced genome-scale reconstruction of the evolutionary history of the Enterobacteriaceae.</title>
        <authorList>
            <person name="Plunkett G.III."/>
            <person name="Neeno-Eckwall E.C."/>
            <person name="Glasner J.D."/>
            <person name="Perna N.T."/>
        </authorList>
    </citation>
    <scope>NUCLEOTIDE SEQUENCE [LARGE SCALE GENOMIC DNA]</scope>
    <source>
        <strain evidence="8 9">ATCC 700826</strain>
    </source>
</reference>
<name>A0AAJ3HQ46_PROHU</name>
<dbReference type="GO" id="GO:0016874">
    <property type="term" value="F:ligase activity"/>
    <property type="evidence" value="ECO:0007669"/>
    <property type="project" value="UniProtKB-KW"/>
</dbReference>
<keyword evidence="5" id="KW-1133">Transmembrane helix</keyword>
<feature type="compositionally biased region" description="Acidic residues" evidence="7">
    <location>
        <begin position="209"/>
        <end position="220"/>
    </location>
</feature>
<feature type="compositionally biased region" description="Basic and acidic residues" evidence="7">
    <location>
        <begin position="221"/>
        <end position="249"/>
    </location>
</feature>
<feature type="region of interest" description="Disordered" evidence="7">
    <location>
        <begin position="207"/>
        <end position="273"/>
    </location>
</feature>
<evidence type="ECO:0000256" key="4">
    <source>
        <dbReference type="ARBA" id="ARBA00022692"/>
    </source>
</evidence>
<evidence type="ECO:0000256" key="1">
    <source>
        <dbReference type="ARBA" id="ARBA00004236"/>
    </source>
</evidence>
<comment type="caution">
    <text evidence="8">The sequence shown here is derived from an EMBL/GenBank/DDBJ whole genome shotgun (WGS) entry which is preliminary data.</text>
</comment>
<evidence type="ECO:0000256" key="7">
    <source>
        <dbReference type="SAM" id="MobiDB-lite"/>
    </source>
</evidence>
<dbReference type="InterPro" id="IPR019305">
    <property type="entry name" value="Uncharacterised_Smp"/>
</dbReference>
<evidence type="ECO:0000313" key="9">
    <source>
        <dbReference type="Proteomes" id="UP000078250"/>
    </source>
</evidence>
<accession>A0AAJ3HQ46</accession>
<dbReference type="Pfam" id="PF10144">
    <property type="entry name" value="SMP_2"/>
    <property type="match status" value="1"/>
</dbReference>
<comment type="similarity">
    <text evidence="2">Belongs to the Smp family.</text>
</comment>
<keyword evidence="8" id="KW-0436">Ligase</keyword>
<evidence type="ECO:0000256" key="5">
    <source>
        <dbReference type="ARBA" id="ARBA00022989"/>
    </source>
</evidence>
<keyword evidence="3" id="KW-1003">Cell membrane</keyword>
<dbReference type="EMBL" id="LXEV01000034">
    <property type="protein sequence ID" value="OAT45193.1"/>
    <property type="molecule type" value="Genomic_DNA"/>
</dbReference>
<feature type="compositionally biased region" description="Basic and acidic residues" evidence="7">
    <location>
        <begin position="261"/>
        <end position="273"/>
    </location>
</feature>
<keyword evidence="9" id="KW-1185">Reference proteome</keyword>
<sequence>MLKDKLKFKLQKTAIILICIALLAFLMQGASYFSRANQHARITQFEELAKTLAEQVAFSLSNYMDDSSKDNVNPLIMANLNHLTHNSRVLDASLYLEDGTQIAHSGENVTVKERLALEGQKSGGSFNHQLVVPVPGKDKPKGFLRLTLDTHQLVTESSQVDNTTNLLRVMLLVALAIGFLLSHNLLQLTPVHWQQSPYLLTANLYSRPEEDEEKDGEEKDENNTKKNKDENSTEFKKPIDIETDNKELAADNNAQQDTSDDMEKIDSLKNNKT</sequence>
<proteinExistence type="inferred from homology"/>
<keyword evidence="6" id="KW-0472">Membrane</keyword>
<dbReference type="AlphaFoldDB" id="A0AAJ3HQ46"/>